<reference evidence="9" key="1">
    <citation type="submission" date="2025-08" db="UniProtKB">
        <authorList>
            <consortium name="Ensembl"/>
        </authorList>
    </citation>
    <scope>IDENTIFICATION</scope>
</reference>
<dbReference type="PANTHER" id="PTHR22611:SF1">
    <property type="entry name" value="PROTEIN NAKED CUTICLE HOMOLOG 2"/>
    <property type="match status" value="1"/>
</dbReference>
<feature type="compositionally biased region" description="Basic and acidic residues" evidence="8">
    <location>
        <begin position="26"/>
        <end position="36"/>
    </location>
</feature>
<evidence type="ECO:0000256" key="1">
    <source>
        <dbReference type="ARBA" id="ARBA00007081"/>
    </source>
</evidence>
<keyword evidence="2 7" id="KW-1003">Cell membrane</keyword>
<dbReference type="PANTHER" id="PTHR22611">
    <property type="entry name" value="PROTEIN NAKED CUTICLE"/>
    <property type="match status" value="1"/>
</dbReference>
<feature type="region of interest" description="Disordered" evidence="8">
    <location>
        <begin position="21"/>
        <end position="94"/>
    </location>
</feature>
<dbReference type="Ensembl" id="ENSMMMT00000020776.1">
    <property type="protein sequence ID" value="ENSMMMP00000018273.1"/>
    <property type="gene ID" value="ENSMMMG00000016197.1"/>
</dbReference>
<keyword evidence="3" id="KW-0963">Cytoplasm</keyword>
<dbReference type="InterPro" id="IPR040140">
    <property type="entry name" value="Nkd-like"/>
</dbReference>
<keyword evidence="10" id="KW-1185">Reference proteome</keyword>
<dbReference type="GO" id="GO:0090090">
    <property type="term" value="P:negative regulation of canonical Wnt signaling pathway"/>
    <property type="evidence" value="ECO:0007669"/>
    <property type="project" value="UniProtKB-ARBA"/>
</dbReference>
<feature type="compositionally biased region" description="Low complexity" evidence="8">
    <location>
        <begin position="315"/>
        <end position="324"/>
    </location>
</feature>
<comment type="subcellular location">
    <subcellularLocation>
        <location evidence="7">Cell membrane</location>
    </subcellularLocation>
    <subcellularLocation>
        <location evidence="7">Cytoplasm</location>
    </subcellularLocation>
</comment>
<gene>
    <name evidence="9" type="primary">NKD2</name>
</gene>
<feature type="region of interest" description="Disordered" evidence="8">
    <location>
        <begin position="342"/>
        <end position="387"/>
    </location>
</feature>
<evidence type="ECO:0000256" key="8">
    <source>
        <dbReference type="SAM" id="MobiDB-lite"/>
    </source>
</evidence>
<protein>
    <recommendedName>
        <fullName evidence="7">Protein naked cuticle homolog</fullName>
    </recommendedName>
</protein>
<dbReference type="GO" id="GO:0046872">
    <property type="term" value="F:metal ion binding"/>
    <property type="evidence" value="ECO:0007669"/>
    <property type="project" value="UniProtKB-KW"/>
</dbReference>
<evidence type="ECO:0000256" key="3">
    <source>
        <dbReference type="ARBA" id="ARBA00022490"/>
    </source>
</evidence>
<feature type="region of interest" description="Disordered" evidence="8">
    <location>
        <begin position="146"/>
        <end position="189"/>
    </location>
</feature>
<evidence type="ECO:0000313" key="9">
    <source>
        <dbReference type="Ensembl" id="ENSMMMP00000018273.1"/>
    </source>
</evidence>
<keyword evidence="6" id="KW-0472">Membrane</keyword>
<comment type="similarity">
    <text evidence="1 7">Belongs to the NKD family.</text>
</comment>
<dbReference type="GO" id="GO:0005737">
    <property type="term" value="C:cytoplasm"/>
    <property type="evidence" value="ECO:0007669"/>
    <property type="project" value="UniProtKB-SubCell"/>
</dbReference>
<feature type="compositionally biased region" description="Basic and acidic residues" evidence="8">
    <location>
        <begin position="162"/>
        <end position="178"/>
    </location>
</feature>
<dbReference type="GO" id="GO:0005886">
    <property type="term" value="C:plasma membrane"/>
    <property type="evidence" value="ECO:0007669"/>
    <property type="project" value="UniProtKB-SubCell"/>
</dbReference>
<accession>A0A8C6EV55</accession>
<name>A0A8C6EV55_MARMA</name>
<feature type="compositionally biased region" description="Pro residues" evidence="8">
    <location>
        <begin position="354"/>
        <end position="364"/>
    </location>
</feature>
<evidence type="ECO:0000256" key="7">
    <source>
        <dbReference type="RuleBase" id="RU367060"/>
    </source>
</evidence>
<keyword evidence="4 7" id="KW-0879">Wnt signaling pathway</keyword>
<evidence type="ECO:0000256" key="2">
    <source>
        <dbReference type="ARBA" id="ARBA00022475"/>
    </source>
</evidence>
<dbReference type="AlphaFoldDB" id="A0A8C6EV55"/>
<evidence type="ECO:0000313" key="10">
    <source>
        <dbReference type="Proteomes" id="UP000694407"/>
    </source>
</evidence>
<evidence type="ECO:0000256" key="6">
    <source>
        <dbReference type="ARBA" id="ARBA00023136"/>
    </source>
</evidence>
<keyword evidence="5" id="KW-0479">Metal-binding</keyword>
<reference evidence="9" key="2">
    <citation type="submission" date="2025-09" db="UniProtKB">
        <authorList>
            <consortium name="Ensembl"/>
        </authorList>
    </citation>
    <scope>IDENTIFICATION</scope>
</reference>
<dbReference type="GeneTree" id="ENSGT00440000033589"/>
<dbReference type="Proteomes" id="UP000694407">
    <property type="component" value="Unplaced"/>
</dbReference>
<feature type="compositionally biased region" description="Low complexity" evidence="8">
    <location>
        <begin position="248"/>
        <end position="259"/>
    </location>
</feature>
<organism evidence="9 10">
    <name type="scientific">Marmota marmota marmota</name>
    <name type="common">Alpine marmot</name>
    <dbReference type="NCBI Taxonomy" id="9994"/>
    <lineage>
        <taxon>Eukaryota</taxon>
        <taxon>Metazoa</taxon>
        <taxon>Chordata</taxon>
        <taxon>Craniata</taxon>
        <taxon>Vertebrata</taxon>
        <taxon>Euteleostomi</taxon>
        <taxon>Mammalia</taxon>
        <taxon>Eutheria</taxon>
        <taxon>Euarchontoglires</taxon>
        <taxon>Glires</taxon>
        <taxon>Rodentia</taxon>
        <taxon>Sciuromorpha</taxon>
        <taxon>Sciuridae</taxon>
        <taxon>Xerinae</taxon>
        <taxon>Marmotini</taxon>
        <taxon>Marmota</taxon>
    </lineage>
</organism>
<evidence type="ECO:0000256" key="4">
    <source>
        <dbReference type="ARBA" id="ARBA00022687"/>
    </source>
</evidence>
<comment type="function">
    <text evidence="7">Cell autonomous antagonist of the canonical Wnt signaling pathway.</text>
</comment>
<dbReference type="GO" id="GO:0016055">
    <property type="term" value="P:Wnt signaling pathway"/>
    <property type="evidence" value="ECO:0007669"/>
    <property type="project" value="UniProtKB-UniRule"/>
</dbReference>
<feature type="compositionally biased region" description="Basic and acidic residues" evidence="8">
    <location>
        <begin position="44"/>
        <end position="54"/>
    </location>
</feature>
<feature type="region of interest" description="Disordered" evidence="8">
    <location>
        <begin position="241"/>
        <end position="328"/>
    </location>
</feature>
<sequence length="431" mass="47336">GHLHFMKTRASARDSFVVSAVASGRKGTEEAERRPGGGELPSGDPKDGPFREDQVPLEVALPPEKAEGHRGPGQLFSMDEGERAANREGSRGLGRKRLNIDVGLCPTPHRASQVSPLRSAVPSQDMSSLMHTIYDVVDASINHSSGRSKTLRVKLTVSPEPSSKRKECPPTNQDREPNRSQMESELAEDARVAEKRLSAHVGRPSVEPQPCSVRGPYCVDENTERRNHYLDLAGIENYTSKFGPGLPEQARQEQQGRAAYLQSRSRSQEPDTHAAHHRRSQMLAEHAMPVPEPTVRALDIQPRLKGQEKQFLRSPKGPGKPLGLAGSSKPGKALGYYLPAASAPQAPQDGHHLPQPPPQPPPQPYGHKRYRQKGREGPSPLKAPHGQPVVEHEALRDLPAVPGAEGYMVPVVQRHEHHHHHHLHHLLLLPA</sequence>
<feature type="compositionally biased region" description="Basic and acidic residues" evidence="8">
    <location>
        <begin position="80"/>
        <end position="90"/>
    </location>
</feature>
<evidence type="ECO:0000256" key="5">
    <source>
        <dbReference type="ARBA" id="ARBA00022723"/>
    </source>
</evidence>
<proteinExistence type="inferred from homology"/>